<evidence type="ECO:0000313" key="5">
    <source>
        <dbReference type="Proteomes" id="UP000006701"/>
    </source>
</evidence>
<organism evidence="4 5">
    <name type="scientific">Aspergillus clavatus (strain ATCC 1007 / CBS 513.65 / DSM 816 / NCTC 3887 / NRRL 1 / QM 1276 / 107)</name>
    <dbReference type="NCBI Taxonomy" id="344612"/>
    <lineage>
        <taxon>Eukaryota</taxon>
        <taxon>Fungi</taxon>
        <taxon>Dikarya</taxon>
        <taxon>Ascomycota</taxon>
        <taxon>Pezizomycotina</taxon>
        <taxon>Eurotiomycetes</taxon>
        <taxon>Eurotiomycetidae</taxon>
        <taxon>Eurotiales</taxon>
        <taxon>Aspergillaceae</taxon>
        <taxon>Aspergillus</taxon>
        <taxon>Aspergillus subgen. Fumigati</taxon>
    </lineage>
</organism>
<feature type="domain" description="Aldehyde dehydrogenase" evidence="3">
    <location>
        <begin position="85"/>
        <end position="208"/>
    </location>
</feature>
<dbReference type="GO" id="GO:0004491">
    <property type="term" value="F:methylmalonate-semialdehyde dehydrogenase (acylating, NAD) activity"/>
    <property type="evidence" value="ECO:0007669"/>
    <property type="project" value="InterPro"/>
</dbReference>
<dbReference type="AlphaFoldDB" id="A1C4H9"/>
<dbReference type="InterPro" id="IPR016161">
    <property type="entry name" value="Ald_DH/histidinol_DH"/>
</dbReference>
<dbReference type="HOGENOM" id="CLU_1294103_0_0_1"/>
<dbReference type="Gene3D" id="3.40.605.10">
    <property type="entry name" value="Aldehyde Dehydrogenase, Chain A, domain 1"/>
    <property type="match status" value="1"/>
</dbReference>
<dbReference type="Pfam" id="PF00171">
    <property type="entry name" value="Aldedh"/>
    <property type="match status" value="1"/>
</dbReference>
<dbReference type="InterPro" id="IPR015590">
    <property type="entry name" value="Aldehyde_DH_dom"/>
</dbReference>
<evidence type="ECO:0000256" key="1">
    <source>
        <dbReference type="ARBA" id="ARBA00009986"/>
    </source>
</evidence>
<protein>
    <recommendedName>
        <fullName evidence="3">Aldehyde dehydrogenase domain-containing protein</fullName>
    </recommendedName>
</protein>
<dbReference type="RefSeq" id="XP_001276745.1">
    <property type="nucleotide sequence ID" value="XM_001276744.1"/>
</dbReference>
<name>A1C4H9_ASPCL</name>
<dbReference type="Proteomes" id="UP000006701">
    <property type="component" value="Unassembled WGS sequence"/>
</dbReference>
<dbReference type="eggNOG" id="KOG2449">
    <property type="taxonomic scope" value="Eukaryota"/>
</dbReference>
<sequence length="213" mass="23164">MARILRSKTNGATSTPEAERTNSPSPQPGDKRSRTTEDSDVSPKRQRHTDSPAHEESEGEKPAPPAETPAPTVTHAFINNEFILSASKTWTSVLDPVTQGLLTRVPDCTLNEIQHAVSAASAAQLEWAATPFSKRREYLLKLVDVIREMTPDILDCLSREVGKTLADADAEVYRGLDSIQAACSIGPEMTGMYLGADPTQLTTFHEPLVSHSL</sequence>
<feature type="compositionally biased region" description="Basic and acidic residues" evidence="2">
    <location>
        <begin position="29"/>
        <end position="61"/>
    </location>
</feature>
<feature type="region of interest" description="Disordered" evidence="2">
    <location>
        <begin position="1"/>
        <end position="71"/>
    </location>
</feature>
<dbReference type="InterPro" id="IPR016162">
    <property type="entry name" value="Ald_DH_N"/>
</dbReference>
<dbReference type="OrthoDB" id="310895at2759"/>
<dbReference type="GO" id="GO:0006574">
    <property type="term" value="P:L-valine catabolic process"/>
    <property type="evidence" value="ECO:0007669"/>
    <property type="project" value="TreeGrafter"/>
</dbReference>
<dbReference type="PANTHER" id="PTHR43866:SF3">
    <property type="entry name" value="METHYLMALONATE-SEMIALDEHYDE DEHYDROGENASE [ACYLATING], MITOCHONDRIAL"/>
    <property type="match status" value="1"/>
</dbReference>
<dbReference type="STRING" id="344612.A1C4H9"/>
<dbReference type="KEGG" id="act:ACLA_059860"/>
<evidence type="ECO:0000259" key="3">
    <source>
        <dbReference type="Pfam" id="PF00171"/>
    </source>
</evidence>
<dbReference type="GO" id="GO:0006210">
    <property type="term" value="P:thymine catabolic process"/>
    <property type="evidence" value="ECO:0007669"/>
    <property type="project" value="TreeGrafter"/>
</dbReference>
<feature type="compositionally biased region" description="Polar residues" evidence="2">
    <location>
        <begin position="7"/>
        <end position="24"/>
    </location>
</feature>
<reference evidence="4 5" key="1">
    <citation type="journal article" date="2008" name="PLoS Genet.">
        <title>Genomic islands in the pathogenic filamentous fungus Aspergillus fumigatus.</title>
        <authorList>
            <person name="Fedorova N.D."/>
            <person name="Khaldi N."/>
            <person name="Joardar V.S."/>
            <person name="Maiti R."/>
            <person name="Amedeo P."/>
            <person name="Anderson M.J."/>
            <person name="Crabtree J."/>
            <person name="Silva J.C."/>
            <person name="Badger J.H."/>
            <person name="Albarraq A."/>
            <person name="Angiuoli S."/>
            <person name="Bussey H."/>
            <person name="Bowyer P."/>
            <person name="Cotty P.J."/>
            <person name="Dyer P.S."/>
            <person name="Egan A."/>
            <person name="Galens K."/>
            <person name="Fraser-Liggett C.M."/>
            <person name="Haas B.J."/>
            <person name="Inman J.M."/>
            <person name="Kent R."/>
            <person name="Lemieux S."/>
            <person name="Malavazi I."/>
            <person name="Orvis J."/>
            <person name="Roemer T."/>
            <person name="Ronning C.M."/>
            <person name="Sundaram J.P."/>
            <person name="Sutton G."/>
            <person name="Turner G."/>
            <person name="Venter J.C."/>
            <person name="White O.R."/>
            <person name="Whitty B.R."/>
            <person name="Youngman P."/>
            <person name="Wolfe K.H."/>
            <person name="Goldman G.H."/>
            <person name="Wortman J.R."/>
            <person name="Jiang B."/>
            <person name="Denning D.W."/>
            <person name="Nierman W.C."/>
        </authorList>
    </citation>
    <scope>NUCLEOTIDE SEQUENCE [LARGE SCALE GENOMIC DNA]</scope>
    <source>
        <strain evidence="5">ATCC 1007 / CBS 513.65 / DSM 816 / NCTC 3887 / NRRL 1</strain>
    </source>
</reference>
<dbReference type="EMBL" id="DS026990">
    <property type="protein sequence ID" value="EAW15319.1"/>
    <property type="molecule type" value="Genomic_DNA"/>
</dbReference>
<evidence type="ECO:0000313" key="4">
    <source>
        <dbReference type="EMBL" id="EAW15319.1"/>
    </source>
</evidence>
<evidence type="ECO:0000256" key="2">
    <source>
        <dbReference type="SAM" id="MobiDB-lite"/>
    </source>
</evidence>
<dbReference type="SUPFAM" id="SSF53720">
    <property type="entry name" value="ALDH-like"/>
    <property type="match status" value="1"/>
</dbReference>
<proteinExistence type="inferred from homology"/>
<dbReference type="GeneID" id="4708882"/>
<accession>A1C4H9</accession>
<dbReference type="PANTHER" id="PTHR43866">
    <property type="entry name" value="MALONATE-SEMIALDEHYDE DEHYDROGENASE"/>
    <property type="match status" value="1"/>
</dbReference>
<comment type="similarity">
    <text evidence="1">Belongs to the aldehyde dehydrogenase family.</text>
</comment>
<keyword evidence="5" id="KW-1185">Reference proteome</keyword>
<dbReference type="InterPro" id="IPR010061">
    <property type="entry name" value="MeMal-semiAld_DH"/>
</dbReference>
<gene>
    <name evidence="4" type="ORF">ACLA_059860</name>
</gene>
<dbReference type="VEuPathDB" id="FungiDB:ACLA_059860"/>